<feature type="signal peptide" evidence="1">
    <location>
        <begin position="1"/>
        <end position="26"/>
    </location>
</feature>
<keyword evidence="1" id="KW-0732">Signal</keyword>
<reference evidence="2 3" key="1">
    <citation type="submission" date="2020-04" db="EMBL/GenBank/DDBJ databases">
        <title>Molecular characterization of pseudomonads from Agaricus bisporus reveal novel blotch 2 pathogens in Western Europe.</title>
        <authorList>
            <person name="Taparia T."/>
            <person name="Krijger M."/>
            <person name="Haynes E."/>
            <person name="Elpinstone J.G."/>
            <person name="Noble R."/>
            <person name="Van Der Wolf J."/>
        </authorList>
    </citation>
    <scope>NUCLEOTIDE SEQUENCE [LARGE SCALE GENOMIC DNA]</scope>
    <source>
        <strain evidence="2 3">IPO3738</strain>
    </source>
</reference>
<dbReference type="Gene3D" id="2.30.140.50">
    <property type="entry name" value="Protein of unknown function DUF2790"/>
    <property type="match status" value="1"/>
</dbReference>
<dbReference type="Pfam" id="PF10976">
    <property type="entry name" value="DUF2790"/>
    <property type="match status" value="1"/>
</dbReference>
<dbReference type="AlphaFoldDB" id="A0A7Y7Y6L8"/>
<sequence length="83" mass="8568">MKLKAFIASGLFCALSVLAVIAPVQAASQSASAKPDIQRVLSVVTDATGGCGVVNAHMTYLDSHGEQHSLDYGKFANNCNLGS</sequence>
<dbReference type="Proteomes" id="UP000517547">
    <property type="component" value="Unassembled WGS sequence"/>
</dbReference>
<evidence type="ECO:0000313" key="2">
    <source>
        <dbReference type="EMBL" id="NWC18188.1"/>
    </source>
</evidence>
<dbReference type="InterPro" id="IPR021245">
    <property type="entry name" value="DUF2790"/>
</dbReference>
<accession>A0A7Y7Y6L8</accession>
<proteinExistence type="predicted"/>
<dbReference type="RefSeq" id="WP_017126693.1">
    <property type="nucleotide sequence ID" value="NZ_JACAQE010000012.1"/>
</dbReference>
<comment type="caution">
    <text evidence="2">The sequence shown here is derived from an EMBL/GenBank/DDBJ whole genome shotgun (WGS) entry which is preliminary data.</text>
</comment>
<protein>
    <submittedName>
        <fullName evidence="2">DUF2790 domain-containing protein</fullName>
    </submittedName>
</protein>
<dbReference type="EMBL" id="JACAQE010000012">
    <property type="protein sequence ID" value="NWC18188.1"/>
    <property type="molecule type" value="Genomic_DNA"/>
</dbReference>
<evidence type="ECO:0000256" key="1">
    <source>
        <dbReference type="SAM" id="SignalP"/>
    </source>
</evidence>
<evidence type="ECO:0000313" key="3">
    <source>
        <dbReference type="Proteomes" id="UP000517547"/>
    </source>
</evidence>
<feature type="chain" id="PRO_5030653830" evidence="1">
    <location>
        <begin position="27"/>
        <end position="83"/>
    </location>
</feature>
<name>A0A7Y7Y6L8_9PSED</name>
<organism evidence="2 3">
    <name type="scientific">Pseudomonas gingeri</name>
    <dbReference type="NCBI Taxonomy" id="117681"/>
    <lineage>
        <taxon>Bacteria</taxon>
        <taxon>Pseudomonadati</taxon>
        <taxon>Pseudomonadota</taxon>
        <taxon>Gammaproteobacteria</taxon>
        <taxon>Pseudomonadales</taxon>
        <taxon>Pseudomonadaceae</taxon>
        <taxon>Pseudomonas</taxon>
    </lineage>
</organism>
<gene>
    <name evidence="2" type="ORF">HX845_31345</name>
</gene>